<dbReference type="OrthoDB" id="5065855at2759"/>
<dbReference type="PANTHER" id="PTHR31221">
    <property type="entry name" value="WRKY TRANSCRIPTION FACTOR PROTEIN 1-RELATED"/>
    <property type="match status" value="1"/>
</dbReference>
<dbReference type="PROSITE" id="PS50811">
    <property type="entry name" value="WRKY"/>
    <property type="match status" value="2"/>
</dbReference>
<keyword evidence="4" id="KW-0862">Zinc</keyword>
<dbReference type="STRING" id="29655.A0A0K9PU96"/>
<organism evidence="12 13">
    <name type="scientific">Zostera marina</name>
    <name type="common">Eelgrass</name>
    <dbReference type="NCBI Taxonomy" id="29655"/>
    <lineage>
        <taxon>Eukaryota</taxon>
        <taxon>Viridiplantae</taxon>
        <taxon>Streptophyta</taxon>
        <taxon>Embryophyta</taxon>
        <taxon>Tracheophyta</taxon>
        <taxon>Spermatophyta</taxon>
        <taxon>Magnoliopsida</taxon>
        <taxon>Liliopsida</taxon>
        <taxon>Zosteraceae</taxon>
        <taxon>Zostera</taxon>
    </lineage>
</organism>
<feature type="compositionally biased region" description="Polar residues" evidence="10">
    <location>
        <begin position="207"/>
        <end position="221"/>
    </location>
</feature>
<keyword evidence="6" id="KW-0238">DNA-binding</keyword>
<keyword evidence="3" id="KW-0677">Repeat</keyword>
<evidence type="ECO:0000256" key="1">
    <source>
        <dbReference type="ARBA" id="ARBA00004123"/>
    </source>
</evidence>
<dbReference type="InterPro" id="IPR044810">
    <property type="entry name" value="WRKY_plant"/>
</dbReference>
<dbReference type="GO" id="GO:0003700">
    <property type="term" value="F:DNA-binding transcription factor activity"/>
    <property type="evidence" value="ECO:0000318"/>
    <property type="project" value="GO_Central"/>
</dbReference>
<evidence type="ECO:0000256" key="8">
    <source>
        <dbReference type="ARBA" id="ARBA00023242"/>
    </source>
</evidence>
<feature type="compositionally biased region" description="Polar residues" evidence="10">
    <location>
        <begin position="173"/>
        <end position="185"/>
    </location>
</feature>
<dbReference type="GO" id="GO:0006355">
    <property type="term" value="P:regulation of DNA-templated transcription"/>
    <property type="evidence" value="ECO:0000318"/>
    <property type="project" value="GO_Central"/>
</dbReference>
<feature type="region of interest" description="Disordered" evidence="10">
    <location>
        <begin position="140"/>
        <end position="221"/>
    </location>
</feature>
<evidence type="ECO:0000256" key="4">
    <source>
        <dbReference type="ARBA" id="ARBA00022833"/>
    </source>
</evidence>
<dbReference type="PANTHER" id="PTHR31221:SF1">
    <property type="entry name" value="WRKY TRANSCRIPTION FACTOR 33-RELATED"/>
    <property type="match status" value="1"/>
</dbReference>
<protein>
    <submittedName>
        <fullName evidence="12">WRKY transcription factor 4</fullName>
    </submittedName>
</protein>
<evidence type="ECO:0000259" key="11">
    <source>
        <dbReference type="PROSITE" id="PS50811"/>
    </source>
</evidence>
<evidence type="ECO:0000256" key="5">
    <source>
        <dbReference type="ARBA" id="ARBA00023015"/>
    </source>
</evidence>
<comment type="similarity">
    <text evidence="9">Belongs to the WRKY group I family.</text>
</comment>
<dbReference type="SUPFAM" id="SSF118290">
    <property type="entry name" value="WRKY DNA-binding domain"/>
    <property type="match status" value="2"/>
</dbReference>
<evidence type="ECO:0000256" key="10">
    <source>
        <dbReference type="SAM" id="MobiDB-lite"/>
    </source>
</evidence>
<evidence type="ECO:0000256" key="6">
    <source>
        <dbReference type="ARBA" id="ARBA00023125"/>
    </source>
</evidence>
<dbReference type="InterPro" id="IPR003657">
    <property type="entry name" value="WRKY_dom"/>
</dbReference>
<keyword evidence="7" id="KW-0804">Transcription</keyword>
<evidence type="ECO:0000256" key="3">
    <source>
        <dbReference type="ARBA" id="ARBA00022737"/>
    </source>
</evidence>
<evidence type="ECO:0000256" key="9">
    <source>
        <dbReference type="ARBA" id="ARBA00061157"/>
    </source>
</evidence>
<comment type="caution">
    <text evidence="12">The sequence shown here is derived from an EMBL/GenBank/DDBJ whole genome shotgun (WGS) entry which is preliminary data.</text>
</comment>
<dbReference type="FunFam" id="2.20.25.80:FF:000006">
    <property type="entry name" value="WRKY transcription factor"/>
    <property type="match status" value="1"/>
</dbReference>
<name>A0A0K9PU96_ZOSMR</name>
<feature type="region of interest" description="Disordered" evidence="10">
    <location>
        <begin position="248"/>
        <end position="317"/>
    </location>
</feature>
<dbReference type="InterPro" id="IPR036576">
    <property type="entry name" value="WRKY_dom_sf"/>
</dbReference>
<keyword evidence="8" id="KW-0539">Nucleus</keyword>
<dbReference type="OMA" id="SNAMPTQ"/>
<keyword evidence="5" id="KW-0805">Transcription regulation</keyword>
<reference evidence="13" key="1">
    <citation type="journal article" date="2016" name="Nature">
        <title>The genome of the seagrass Zostera marina reveals angiosperm adaptation to the sea.</title>
        <authorList>
            <person name="Olsen J.L."/>
            <person name="Rouze P."/>
            <person name="Verhelst B."/>
            <person name="Lin Y.-C."/>
            <person name="Bayer T."/>
            <person name="Collen J."/>
            <person name="Dattolo E."/>
            <person name="De Paoli E."/>
            <person name="Dittami S."/>
            <person name="Maumus F."/>
            <person name="Michel G."/>
            <person name="Kersting A."/>
            <person name="Lauritano C."/>
            <person name="Lohaus R."/>
            <person name="Toepel M."/>
            <person name="Tonon T."/>
            <person name="Vanneste K."/>
            <person name="Amirebrahimi M."/>
            <person name="Brakel J."/>
            <person name="Bostroem C."/>
            <person name="Chovatia M."/>
            <person name="Grimwood J."/>
            <person name="Jenkins J.W."/>
            <person name="Jueterbock A."/>
            <person name="Mraz A."/>
            <person name="Stam W.T."/>
            <person name="Tice H."/>
            <person name="Bornberg-Bauer E."/>
            <person name="Green P.J."/>
            <person name="Pearson G.A."/>
            <person name="Procaccini G."/>
            <person name="Duarte C.M."/>
            <person name="Schmutz J."/>
            <person name="Reusch T.B.H."/>
            <person name="Van de Peer Y."/>
        </authorList>
    </citation>
    <scope>NUCLEOTIDE SEQUENCE [LARGE SCALE GENOMIC DNA]</scope>
    <source>
        <strain evidence="13">cv. Finnish</strain>
    </source>
</reference>
<keyword evidence="2" id="KW-0479">Metal-binding</keyword>
<feature type="compositionally biased region" description="Low complexity" evidence="10">
    <location>
        <begin position="267"/>
        <end position="290"/>
    </location>
</feature>
<dbReference type="SMART" id="SM00774">
    <property type="entry name" value="WRKY"/>
    <property type="match status" value="2"/>
</dbReference>
<feature type="domain" description="WRKY" evidence="11">
    <location>
        <begin position="338"/>
        <end position="403"/>
    </location>
</feature>
<evidence type="ECO:0000313" key="12">
    <source>
        <dbReference type="EMBL" id="KMZ71810.1"/>
    </source>
</evidence>
<dbReference type="GO" id="GO:0000976">
    <property type="term" value="F:transcription cis-regulatory region binding"/>
    <property type="evidence" value="ECO:0000318"/>
    <property type="project" value="GO_Central"/>
</dbReference>
<feature type="compositionally biased region" description="Basic and acidic residues" evidence="10">
    <location>
        <begin position="296"/>
        <end position="317"/>
    </location>
</feature>
<feature type="compositionally biased region" description="Polar residues" evidence="10">
    <location>
        <begin position="255"/>
        <end position="266"/>
    </location>
</feature>
<gene>
    <name evidence="12" type="ORF">ZOSMA_174G00060</name>
</gene>
<proteinExistence type="inferred from homology"/>
<comment type="subcellular location">
    <subcellularLocation>
        <location evidence="1">Nucleus</location>
    </subcellularLocation>
</comment>
<keyword evidence="13" id="KW-1185">Reference proteome</keyword>
<sequence length="427" mass="47683">MAGTMATTSADSNQTSPPFFSKIYNNNSFSELLNGVGAEEAGYVGDGLPRFKSTPPPSLPISQPSIFSPSNYFAIPAGLSPAELLDSPVLHAHSHLLPSPTTGAFSAEQSYNWKSNSSIDQRHQLTKNEDEDVESSIFSDFAFHPNPSTDQQQQQQQKKEEEGWTKVERPSSEYYSNQRLEQNQIPVRRNNKSDDGYNWRKYGQKQVKGNENPRSYYKCSNPNCPTKKIVEIAIDGRITEIVYKGVHNHPKPVSTRKNSSSSYHPYSQNLQSSSMTLQQQQQASENSSVSVDDESEGRLCFEEPSSKRGKSEFDSGDRGVVTMNKTVREARVVVQTTSDIDILDDGYRWRKYGQKVVKGNSNPRSYYKCTSLGCLVRKQVERSAHDASAVITTYEGKHLHDVPVARGGGSLSNKQNPLQNYGFSGYY</sequence>
<accession>A0A0K9PU96</accession>
<dbReference type="Pfam" id="PF03106">
    <property type="entry name" value="WRKY"/>
    <property type="match status" value="2"/>
</dbReference>
<dbReference type="EMBL" id="LFYR01000655">
    <property type="protein sequence ID" value="KMZ71810.1"/>
    <property type="molecule type" value="Genomic_DNA"/>
</dbReference>
<dbReference type="AlphaFoldDB" id="A0A0K9PU96"/>
<feature type="domain" description="WRKY" evidence="11">
    <location>
        <begin position="194"/>
        <end position="252"/>
    </location>
</feature>
<evidence type="ECO:0000256" key="2">
    <source>
        <dbReference type="ARBA" id="ARBA00022723"/>
    </source>
</evidence>
<feature type="compositionally biased region" description="Basic and acidic residues" evidence="10">
    <location>
        <begin position="157"/>
        <end position="171"/>
    </location>
</feature>
<dbReference type="GO" id="GO:0005634">
    <property type="term" value="C:nucleus"/>
    <property type="evidence" value="ECO:0000318"/>
    <property type="project" value="GO_Central"/>
</dbReference>
<evidence type="ECO:0000256" key="7">
    <source>
        <dbReference type="ARBA" id="ARBA00023163"/>
    </source>
</evidence>
<evidence type="ECO:0000313" key="13">
    <source>
        <dbReference type="Proteomes" id="UP000036987"/>
    </source>
</evidence>
<dbReference type="Gene3D" id="2.20.25.80">
    <property type="entry name" value="WRKY domain"/>
    <property type="match status" value="2"/>
</dbReference>
<dbReference type="Proteomes" id="UP000036987">
    <property type="component" value="Unassembled WGS sequence"/>
</dbReference>
<dbReference type="FunFam" id="2.20.25.80:FF:000003">
    <property type="entry name" value="WRKY transcription factor 57"/>
    <property type="match status" value="1"/>
</dbReference>
<dbReference type="GO" id="GO:0046872">
    <property type="term" value="F:metal ion binding"/>
    <property type="evidence" value="ECO:0007669"/>
    <property type="project" value="UniProtKB-KW"/>
</dbReference>